<dbReference type="InterPro" id="IPR056813">
    <property type="entry name" value="GIL1_IRKI_C"/>
</dbReference>
<dbReference type="Pfam" id="PF04859">
    <property type="entry name" value="DUF641"/>
    <property type="match status" value="1"/>
</dbReference>
<protein>
    <submittedName>
        <fullName evidence="5">Uncharacterized protein</fullName>
    </submittedName>
</protein>
<accession>A0A2H9ZS14</accession>
<dbReference type="PANTHER" id="PTHR31161">
    <property type="entry name" value="PROTEIN GRAVITROPIC IN THE LIGHT 1"/>
    <property type="match status" value="1"/>
</dbReference>
<evidence type="ECO:0000259" key="4">
    <source>
        <dbReference type="Pfam" id="PF24994"/>
    </source>
</evidence>
<dbReference type="OrthoDB" id="678887at2759"/>
<name>A0A2H9ZS14_9ASPA</name>
<evidence type="ECO:0000256" key="2">
    <source>
        <dbReference type="SAM" id="MobiDB-lite"/>
    </source>
</evidence>
<reference evidence="5 6" key="1">
    <citation type="journal article" date="2017" name="Nature">
        <title>The Apostasia genome and the evolution of orchids.</title>
        <authorList>
            <person name="Zhang G.Q."/>
            <person name="Liu K.W."/>
            <person name="Li Z."/>
            <person name="Lohaus R."/>
            <person name="Hsiao Y.Y."/>
            <person name="Niu S.C."/>
            <person name="Wang J.Y."/>
            <person name="Lin Y.C."/>
            <person name="Xu Q."/>
            <person name="Chen L.J."/>
            <person name="Yoshida K."/>
            <person name="Fujiwara S."/>
            <person name="Wang Z.W."/>
            <person name="Zhang Y.Q."/>
            <person name="Mitsuda N."/>
            <person name="Wang M."/>
            <person name="Liu G.H."/>
            <person name="Pecoraro L."/>
            <person name="Huang H.X."/>
            <person name="Xiao X.J."/>
            <person name="Lin M."/>
            <person name="Wu X.Y."/>
            <person name="Wu W.L."/>
            <person name="Chen Y.Y."/>
            <person name="Chang S.B."/>
            <person name="Sakamoto S."/>
            <person name="Ohme-Takagi M."/>
            <person name="Yagi M."/>
            <person name="Zeng S.J."/>
            <person name="Shen C.Y."/>
            <person name="Yeh C.M."/>
            <person name="Luo Y.B."/>
            <person name="Tsai W.C."/>
            <person name="Van de Peer Y."/>
            <person name="Liu Z.J."/>
        </authorList>
    </citation>
    <scope>NUCLEOTIDE SEQUENCE [LARGE SCALE GENOMIC DNA]</scope>
    <source>
        <strain evidence="6">cv. Shenzhen</strain>
        <tissue evidence="5">Stem</tissue>
    </source>
</reference>
<evidence type="ECO:0000259" key="3">
    <source>
        <dbReference type="Pfam" id="PF04859"/>
    </source>
</evidence>
<feature type="compositionally biased region" description="Basic and acidic residues" evidence="2">
    <location>
        <begin position="44"/>
        <end position="53"/>
    </location>
</feature>
<evidence type="ECO:0000256" key="1">
    <source>
        <dbReference type="SAM" id="Coils"/>
    </source>
</evidence>
<dbReference type="AlphaFoldDB" id="A0A2H9ZS14"/>
<sequence>MADRVFTVSNLIHRAVSSCLTNPIIAGATAHRLIHGDENIAAREEDDHQKHEEREDEEQEYVSEKGMEIWEAEEQRMRDMEVFMADVFNAVSAVKKAYVGFQQAHCPWDPDKVRVADASVVAELRKLSRLRDRFRRGTIVGAVGGGPPLREVVAPYEAALEDLRRELKVKEAEIENLKEKLRCSTPRGRGGMHRHRIHSSTKIDLICDMASPAAPTAELFQSYIEVVKSASKSFTAHLLSLMRAARWDLAAAARAITQDVSDGVASAEWGNLIPDVEPQHARFALESYVNWKLFQGFENETFYLEGSLKSLLSPADFRRDCFSQYRDMRRMDPAELLGILPTCQFGRFAANKYLAVVHPKMEDSLFGGTDQRETVVADGHPRTVFYREFLSLAKAVWLLHLLAFALDPPPSHFEASKGAEFHPEYMDSVVRFDGGMATPPGAVVGFSVAPGFKLASGSVLRARVFLVLPDQDGAS</sequence>
<feature type="coiled-coil region" evidence="1">
    <location>
        <begin position="153"/>
        <end position="180"/>
    </location>
</feature>
<feature type="domain" description="DUF641" evidence="3">
    <location>
        <begin position="76"/>
        <end position="185"/>
    </location>
</feature>
<feature type="region of interest" description="Disordered" evidence="2">
    <location>
        <begin position="44"/>
        <end position="63"/>
    </location>
</feature>
<dbReference type="GO" id="GO:0009639">
    <property type="term" value="P:response to red or far red light"/>
    <property type="evidence" value="ECO:0007669"/>
    <property type="project" value="InterPro"/>
</dbReference>
<proteinExistence type="predicted"/>
<dbReference type="InterPro" id="IPR040225">
    <property type="entry name" value="GIL1-like"/>
</dbReference>
<evidence type="ECO:0000313" key="6">
    <source>
        <dbReference type="Proteomes" id="UP000236161"/>
    </source>
</evidence>
<keyword evidence="6" id="KW-1185">Reference proteome</keyword>
<dbReference type="EMBL" id="KZ454427">
    <property type="protein sequence ID" value="PKA46081.1"/>
    <property type="molecule type" value="Genomic_DNA"/>
</dbReference>
<organism evidence="5 6">
    <name type="scientific">Apostasia shenzhenica</name>
    <dbReference type="NCBI Taxonomy" id="1088818"/>
    <lineage>
        <taxon>Eukaryota</taxon>
        <taxon>Viridiplantae</taxon>
        <taxon>Streptophyta</taxon>
        <taxon>Embryophyta</taxon>
        <taxon>Tracheophyta</taxon>
        <taxon>Spermatophyta</taxon>
        <taxon>Magnoliopsida</taxon>
        <taxon>Liliopsida</taxon>
        <taxon>Asparagales</taxon>
        <taxon>Orchidaceae</taxon>
        <taxon>Apostasioideae</taxon>
        <taxon>Apostasia</taxon>
    </lineage>
</organism>
<keyword evidence="1" id="KW-0175">Coiled coil</keyword>
<dbReference type="Pfam" id="PF24994">
    <property type="entry name" value="GIL1_IRKI_C"/>
    <property type="match status" value="1"/>
</dbReference>
<feature type="domain" description="GIL1/IRKI C-terminal" evidence="4">
    <location>
        <begin position="413"/>
        <end position="465"/>
    </location>
</feature>
<dbReference type="GO" id="GO:0009959">
    <property type="term" value="P:negative gravitropism"/>
    <property type="evidence" value="ECO:0007669"/>
    <property type="project" value="InterPro"/>
</dbReference>
<dbReference type="Proteomes" id="UP000236161">
    <property type="component" value="Unassembled WGS sequence"/>
</dbReference>
<dbReference type="STRING" id="1088818.A0A2H9ZS14"/>
<evidence type="ECO:0000313" key="5">
    <source>
        <dbReference type="EMBL" id="PKA46081.1"/>
    </source>
</evidence>
<gene>
    <name evidence="5" type="ORF">AXF42_Ash015372</name>
</gene>
<dbReference type="InterPro" id="IPR006943">
    <property type="entry name" value="DUF641_pln"/>
</dbReference>